<feature type="transmembrane region" description="Helical" evidence="1">
    <location>
        <begin position="20"/>
        <end position="41"/>
    </location>
</feature>
<protein>
    <recommendedName>
        <fullName evidence="4">PEP-CTERM protein-sorting domain-containing protein</fullName>
    </recommendedName>
</protein>
<comment type="caution">
    <text evidence="2">The sequence shown here is derived from an EMBL/GenBank/DDBJ whole genome shotgun (WGS) entry which is preliminary data.</text>
</comment>
<proteinExistence type="predicted"/>
<evidence type="ECO:0000313" key="3">
    <source>
        <dbReference type="Proteomes" id="UP001476282"/>
    </source>
</evidence>
<gene>
    <name evidence="2" type="ORF">Hsar01_03921</name>
</gene>
<organism evidence="2 3">
    <name type="scientific">Haloferula sargassicola</name>
    <dbReference type="NCBI Taxonomy" id="490096"/>
    <lineage>
        <taxon>Bacteria</taxon>
        <taxon>Pseudomonadati</taxon>
        <taxon>Verrucomicrobiota</taxon>
        <taxon>Verrucomicrobiia</taxon>
        <taxon>Verrucomicrobiales</taxon>
        <taxon>Verrucomicrobiaceae</taxon>
        <taxon>Haloferula</taxon>
    </lineage>
</organism>
<evidence type="ECO:0000313" key="2">
    <source>
        <dbReference type="EMBL" id="GAA5484675.1"/>
    </source>
</evidence>
<evidence type="ECO:0000256" key="1">
    <source>
        <dbReference type="SAM" id="Phobius"/>
    </source>
</evidence>
<keyword evidence="1" id="KW-0472">Membrane</keyword>
<sequence length="245" mass="25024">MTGRETPPPNLKKHMKTTNVLSALLAMVLAAPGATIIGVNFNNNDSAGAQAGGDSFGAIWTDVNADNVTGLALNGTPGATLDLAANGWWQAGSWTGTDGMNSEISLFRIYLNDNGISLTVHGLQSWMTSESAAGYQVTIYSSTDNGTSFKDVNVAGTMVPILAGGNGTWNGAFEDVGGNDSGGLRGSGTSGLLTDDELTITLDSHSFPVRSTLAGFTITAVPEPGVAMLGMLGLGALVAGGRRRA</sequence>
<reference evidence="2 3" key="1">
    <citation type="submission" date="2024-02" db="EMBL/GenBank/DDBJ databases">
        <title>Haloferula sargassicola NBRC 104335.</title>
        <authorList>
            <person name="Ichikawa N."/>
            <person name="Katano-Makiyama Y."/>
            <person name="Hidaka K."/>
        </authorList>
    </citation>
    <scope>NUCLEOTIDE SEQUENCE [LARGE SCALE GENOMIC DNA]</scope>
    <source>
        <strain evidence="2 3">NBRC 104335</strain>
    </source>
</reference>
<evidence type="ECO:0008006" key="4">
    <source>
        <dbReference type="Google" id="ProtNLM"/>
    </source>
</evidence>
<name>A0ABP9UTW5_9BACT</name>
<dbReference type="Proteomes" id="UP001476282">
    <property type="component" value="Unassembled WGS sequence"/>
</dbReference>
<keyword evidence="3" id="KW-1185">Reference proteome</keyword>
<keyword evidence="1" id="KW-1133">Transmembrane helix</keyword>
<keyword evidence="1" id="KW-0812">Transmembrane</keyword>
<dbReference type="EMBL" id="BAABRI010000031">
    <property type="protein sequence ID" value="GAA5484675.1"/>
    <property type="molecule type" value="Genomic_DNA"/>
</dbReference>
<accession>A0ABP9UTW5</accession>